<dbReference type="InterPro" id="IPR000182">
    <property type="entry name" value="GNAT_dom"/>
</dbReference>
<sequence length="202" mass="22567">MLSEATMLTKFKKLLSSGSKQQLPASTKSSSVKRSRPLEEACSDDIDSFIAAAYKADQKGHSPWVLRDSSVVETLRRALEFTVHRGLWLQREEGQVAYWQGCLLALRHGEGPPLGMVLACRADDEAAWQLRFFYINQEWKGRGHGARLLIAVRRSLKGVPLQTRLPLVCHSAIGSLEAAGFTRQYVDAFDVASYEAPAMWDE</sequence>
<keyword evidence="3" id="KW-0808">Transferase</keyword>
<name>A0A7C9KX17_9GAMM</name>
<evidence type="ECO:0000259" key="2">
    <source>
        <dbReference type="Pfam" id="PF00583"/>
    </source>
</evidence>
<dbReference type="EMBL" id="JAAEHK010000025">
    <property type="protein sequence ID" value="NDL71897.1"/>
    <property type="molecule type" value="Genomic_DNA"/>
</dbReference>
<evidence type="ECO:0000313" key="4">
    <source>
        <dbReference type="Proteomes" id="UP000480312"/>
    </source>
</evidence>
<accession>A0A7C9KX17</accession>
<evidence type="ECO:0000256" key="1">
    <source>
        <dbReference type="SAM" id="MobiDB-lite"/>
    </source>
</evidence>
<comment type="caution">
    <text evidence="3">The sequence shown here is derived from an EMBL/GenBank/DDBJ whole genome shotgun (WGS) entry which is preliminary data.</text>
</comment>
<dbReference type="InterPro" id="IPR016181">
    <property type="entry name" value="Acyl_CoA_acyltransferase"/>
</dbReference>
<protein>
    <submittedName>
        <fullName evidence="3">GNAT family N-acetyltransferase</fullName>
    </submittedName>
</protein>
<reference evidence="3 4" key="1">
    <citation type="submission" date="2020-01" db="EMBL/GenBank/DDBJ databases">
        <title>Whole genome sequencing of Halomonas alkaliphila strain LS44.</title>
        <authorList>
            <person name="Kumar S."/>
            <person name="Paul D."/>
            <person name="Shouche Y."/>
            <person name="Suryavanshi M.V."/>
        </authorList>
    </citation>
    <scope>NUCLEOTIDE SEQUENCE [LARGE SCALE GENOMIC DNA]</scope>
    <source>
        <strain evidence="3 4">LS44</strain>
    </source>
</reference>
<dbReference type="Proteomes" id="UP000480312">
    <property type="component" value="Unassembled WGS sequence"/>
</dbReference>
<dbReference type="GO" id="GO:0016747">
    <property type="term" value="F:acyltransferase activity, transferring groups other than amino-acyl groups"/>
    <property type="evidence" value="ECO:0007669"/>
    <property type="project" value="InterPro"/>
</dbReference>
<gene>
    <name evidence="3" type="ORF">GPL32_15435</name>
</gene>
<dbReference type="Gene3D" id="3.40.630.30">
    <property type="match status" value="1"/>
</dbReference>
<feature type="domain" description="N-acetyltransferase" evidence="2">
    <location>
        <begin position="97"/>
        <end position="159"/>
    </location>
</feature>
<organism evidence="3 4">
    <name type="scientific">Vreelandella alkaliphila</name>
    <dbReference type="NCBI Taxonomy" id="272774"/>
    <lineage>
        <taxon>Bacteria</taxon>
        <taxon>Pseudomonadati</taxon>
        <taxon>Pseudomonadota</taxon>
        <taxon>Gammaproteobacteria</taxon>
        <taxon>Oceanospirillales</taxon>
        <taxon>Halomonadaceae</taxon>
        <taxon>Vreelandella</taxon>
    </lineage>
</organism>
<dbReference type="AlphaFoldDB" id="A0A7C9KX17"/>
<dbReference type="SUPFAM" id="SSF55729">
    <property type="entry name" value="Acyl-CoA N-acyltransferases (Nat)"/>
    <property type="match status" value="1"/>
</dbReference>
<dbReference type="Pfam" id="PF00583">
    <property type="entry name" value="Acetyltransf_1"/>
    <property type="match status" value="1"/>
</dbReference>
<dbReference type="OrthoDB" id="6155025at2"/>
<evidence type="ECO:0000313" key="3">
    <source>
        <dbReference type="EMBL" id="NDL71897.1"/>
    </source>
</evidence>
<proteinExistence type="predicted"/>
<feature type="region of interest" description="Disordered" evidence="1">
    <location>
        <begin position="20"/>
        <end position="39"/>
    </location>
</feature>
<feature type="compositionally biased region" description="Polar residues" evidence="1">
    <location>
        <begin position="20"/>
        <end position="32"/>
    </location>
</feature>